<reference evidence="1 2" key="1">
    <citation type="submission" date="2018-05" db="EMBL/GenBank/DDBJ databases">
        <title>Complete Genome Sequences of Extremely Thermoacidophilic, Metal-Mobilizing Type-Strain Members of the Archaeal Family Sulfolobaceae: Acidianus brierleyi DSM-1651T, Acidianus sulfidivorans DSM-18786T, Metallosphaera hakonensis DSM-7519T, and Metallosphaera prunae DSM-10039T.</title>
        <authorList>
            <person name="Counts J.A."/>
            <person name="Kelly R.M."/>
        </authorList>
    </citation>
    <scope>NUCLEOTIDE SEQUENCE [LARGE SCALE GENOMIC DNA]</scope>
    <source>
        <strain evidence="1 2">DSM 1651</strain>
    </source>
</reference>
<dbReference type="KEGG" id="abri:DFR85_06620"/>
<sequence>MIKVIFGTYGDNNILPLLYEVVRSFKVKIGIDVETDLLYDYEYPTLEIDGKRVIFDYSSEEEAKEKLLRLIKGEIMEGKNTKKLLSQENYIFGNGATIY</sequence>
<dbReference type="GeneID" id="36831814"/>
<evidence type="ECO:0000313" key="2">
    <source>
        <dbReference type="Proteomes" id="UP000248044"/>
    </source>
</evidence>
<name>A0A2U9IEC1_9CREN</name>
<dbReference type="RefSeq" id="WP_110270197.1">
    <property type="nucleotide sequence ID" value="NZ_CP029289.2"/>
</dbReference>
<dbReference type="EMBL" id="CP029289">
    <property type="protein sequence ID" value="AWR94316.1"/>
    <property type="molecule type" value="Genomic_DNA"/>
</dbReference>
<protein>
    <submittedName>
        <fullName evidence="1">Uncharacterized protein</fullName>
    </submittedName>
</protein>
<dbReference type="AlphaFoldDB" id="A0A2U9IEC1"/>
<dbReference type="Proteomes" id="UP000248044">
    <property type="component" value="Chromosome"/>
</dbReference>
<gene>
    <name evidence="1" type="ORF">DFR85_06620</name>
</gene>
<keyword evidence="2" id="KW-1185">Reference proteome</keyword>
<dbReference type="OrthoDB" id="38163at2157"/>
<proteinExistence type="predicted"/>
<organism evidence="1 2">
    <name type="scientific">Acidianus brierleyi</name>
    <dbReference type="NCBI Taxonomy" id="41673"/>
    <lineage>
        <taxon>Archaea</taxon>
        <taxon>Thermoproteota</taxon>
        <taxon>Thermoprotei</taxon>
        <taxon>Sulfolobales</taxon>
        <taxon>Sulfolobaceae</taxon>
        <taxon>Acidianus</taxon>
    </lineage>
</organism>
<accession>A0A2U9IEC1</accession>
<evidence type="ECO:0000313" key="1">
    <source>
        <dbReference type="EMBL" id="AWR94316.1"/>
    </source>
</evidence>